<comment type="caution">
    <text evidence="1">The sequence shown here is derived from an EMBL/GenBank/DDBJ whole genome shotgun (WGS) entry which is preliminary data.</text>
</comment>
<reference evidence="1 2" key="1">
    <citation type="journal article" date="2014" name="PLoS Genet.">
        <title>Phylogenetically driven sequencing of extremely halophilic archaea reveals strategies for static and dynamic osmo-response.</title>
        <authorList>
            <person name="Becker E.A."/>
            <person name="Seitzer P.M."/>
            <person name="Tritt A."/>
            <person name="Larsen D."/>
            <person name="Krusor M."/>
            <person name="Yao A.I."/>
            <person name="Wu D."/>
            <person name="Madern D."/>
            <person name="Eisen J.A."/>
            <person name="Darling A.E."/>
            <person name="Facciotti M.T."/>
        </authorList>
    </citation>
    <scope>NUCLEOTIDE SEQUENCE [LARGE SCALE GENOMIC DNA]</scope>
    <source>
        <strain evidence="1 2">ATCC 700873</strain>
    </source>
</reference>
<dbReference type="RefSeq" id="WP_008580633.1">
    <property type="nucleotide sequence ID" value="NZ_AOJO01000003.1"/>
</dbReference>
<protein>
    <submittedName>
        <fullName evidence="1">Uncharacterized protein</fullName>
    </submittedName>
</protein>
<proteinExistence type="predicted"/>
<sequence>MDGGRTLIVSVGDYSFEQAKERGIYAFPSSYGRDHCDYVAFYRGKPIGAITHYAGVEEVLEDDTETLSQRDRIMMFPERMEEPATIFKLGDLIELDNPVSSEGENWIQSVMYRDLDEVTTADSIADLM</sequence>
<dbReference type="EMBL" id="AOJO01000003">
    <property type="protein sequence ID" value="ELZ62269.1"/>
    <property type="molecule type" value="Genomic_DNA"/>
</dbReference>
<organism evidence="1 2">
    <name type="scientific">Halorubrum hochstenium ATCC 700873</name>
    <dbReference type="NCBI Taxonomy" id="1227481"/>
    <lineage>
        <taxon>Archaea</taxon>
        <taxon>Methanobacteriati</taxon>
        <taxon>Methanobacteriota</taxon>
        <taxon>Stenosarchaea group</taxon>
        <taxon>Halobacteria</taxon>
        <taxon>Halobacteriales</taxon>
        <taxon>Haloferacaceae</taxon>
        <taxon>Halorubrum</taxon>
    </lineage>
</organism>
<keyword evidence="2" id="KW-1185">Reference proteome</keyword>
<accession>M0FUK7</accession>
<dbReference type="GeneID" id="72715110"/>
<dbReference type="AlphaFoldDB" id="M0FUK7"/>
<dbReference type="PATRIC" id="fig|1227481.4.peg.52"/>
<name>M0FUK7_9EURY</name>
<dbReference type="Proteomes" id="UP000011689">
    <property type="component" value="Unassembled WGS sequence"/>
</dbReference>
<evidence type="ECO:0000313" key="1">
    <source>
        <dbReference type="EMBL" id="ELZ62269.1"/>
    </source>
</evidence>
<gene>
    <name evidence="1" type="ORF">C467_00352</name>
</gene>
<evidence type="ECO:0000313" key="2">
    <source>
        <dbReference type="Proteomes" id="UP000011689"/>
    </source>
</evidence>